<dbReference type="AlphaFoldDB" id="A0A8H3SG06"/>
<sequence length="211" mass="23448">MAVPNQAGLVPLVVWGHYILGLTVLLTGSPDGDILFGHSSSPQVTIKWCDHIDPTDPVYLLDSKMEIILSTELSHNIHARIIAEERCRLKGYGTKLVDRFRAKDDAMAPSSVQLAHITLAFCRVVSPVLYRVDLRGKGVSTPLIQTRDSVESWRLTDAAEIFFEGVQWNKATVDAYADVLKTQPVESLLEDLIYSDQLCTARYEASLAFNC</sequence>
<accession>A0A8H3SG06</accession>
<organism evidence="1 2">
    <name type="scientific">Aspergillus udagawae</name>
    <dbReference type="NCBI Taxonomy" id="91492"/>
    <lineage>
        <taxon>Eukaryota</taxon>
        <taxon>Fungi</taxon>
        <taxon>Dikarya</taxon>
        <taxon>Ascomycota</taxon>
        <taxon>Pezizomycotina</taxon>
        <taxon>Eurotiomycetes</taxon>
        <taxon>Eurotiomycetidae</taxon>
        <taxon>Eurotiales</taxon>
        <taxon>Aspergillaceae</taxon>
        <taxon>Aspergillus</taxon>
        <taxon>Aspergillus subgen. Fumigati</taxon>
    </lineage>
</organism>
<proteinExistence type="predicted"/>
<evidence type="ECO:0000313" key="1">
    <source>
        <dbReference type="EMBL" id="GFF59121.1"/>
    </source>
</evidence>
<protein>
    <submittedName>
        <fullName evidence="1">Uncharacterized protein</fullName>
    </submittedName>
</protein>
<dbReference type="Proteomes" id="UP000465221">
    <property type="component" value="Unassembled WGS sequence"/>
</dbReference>
<gene>
    <name evidence="1" type="ORF">IFM46972_11297</name>
</gene>
<evidence type="ECO:0000313" key="2">
    <source>
        <dbReference type="Proteomes" id="UP000465221"/>
    </source>
</evidence>
<dbReference type="EMBL" id="BLKC01000202">
    <property type="protein sequence ID" value="GFF59121.1"/>
    <property type="molecule type" value="Genomic_DNA"/>
</dbReference>
<name>A0A8H3SG06_9EURO</name>
<comment type="caution">
    <text evidence="1">The sequence shown here is derived from an EMBL/GenBank/DDBJ whole genome shotgun (WGS) entry which is preliminary data.</text>
</comment>
<reference evidence="1 2" key="1">
    <citation type="submission" date="2020-01" db="EMBL/GenBank/DDBJ databases">
        <title>Draft genome sequence of Aspergillus udagawae IFM 46972.</title>
        <authorList>
            <person name="Takahashi H."/>
            <person name="Yaguchi T."/>
        </authorList>
    </citation>
    <scope>NUCLEOTIDE SEQUENCE [LARGE SCALE GENOMIC DNA]</scope>
    <source>
        <strain evidence="1 2">IFM 46972</strain>
    </source>
</reference>